<proteinExistence type="predicted"/>
<reference evidence="1 2" key="1">
    <citation type="journal article" date="2014" name="PLoS ONE">
        <title>The first complete genome sequence of the class fimbriimonadia in the phylum armatimonadetes.</title>
        <authorList>
            <person name="Hu Z.Y."/>
            <person name="Wang Y.Z."/>
            <person name="Im W.T."/>
            <person name="Wang S.Y."/>
            <person name="Zhao G.P."/>
            <person name="Zheng H.J."/>
            <person name="Quan Z.X."/>
        </authorList>
    </citation>
    <scope>NUCLEOTIDE SEQUENCE [LARGE SCALE GENOMIC DNA]</scope>
    <source>
        <strain evidence="1">Gsoil 348</strain>
    </source>
</reference>
<dbReference type="Proteomes" id="UP000027982">
    <property type="component" value="Chromosome"/>
</dbReference>
<name>A0A068NNA8_FIMGI</name>
<accession>A0A068NNA8</accession>
<dbReference type="HOGENOM" id="CLU_2408936_0_0_0"/>
<dbReference type="EMBL" id="CP007139">
    <property type="protein sequence ID" value="AIE84941.1"/>
    <property type="molecule type" value="Genomic_DNA"/>
</dbReference>
<dbReference type="RefSeq" id="WP_144241044.1">
    <property type="nucleotide sequence ID" value="NZ_CP007139.1"/>
</dbReference>
<keyword evidence="2" id="KW-1185">Reference proteome</keyword>
<dbReference type="KEGG" id="fgi:OP10G_1573"/>
<organism evidence="1 2">
    <name type="scientific">Fimbriimonas ginsengisoli Gsoil 348</name>
    <dbReference type="NCBI Taxonomy" id="661478"/>
    <lineage>
        <taxon>Bacteria</taxon>
        <taxon>Bacillati</taxon>
        <taxon>Armatimonadota</taxon>
        <taxon>Fimbriimonadia</taxon>
        <taxon>Fimbriimonadales</taxon>
        <taxon>Fimbriimonadaceae</taxon>
        <taxon>Fimbriimonas</taxon>
    </lineage>
</organism>
<evidence type="ECO:0000313" key="2">
    <source>
        <dbReference type="Proteomes" id="UP000027982"/>
    </source>
</evidence>
<dbReference type="AlphaFoldDB" id="A0A068NNA8"/>
<gene>
    <name evidence="1" type="ORF">OP10G_1573</name>
</gene>
<protein>
    <submittedName>
        <fullName evidence="1">Uncharacterized protein</fullName>
    </submittedName>
</protein>
<sequence>MILFLKRGKNGSPVWTPVDFLHDHIPLTGGKASAKWCPLRDENGNPAGSGVAVPTLLTFPASLRYSRGKVRWQEIARCLQSMPGAPPKAAAR</sequence>
<evidence type="ECO:0000313" key="1">
    <source>
        <dbReference type="EMBL" id="AIE84941.1"/>
    </source>
</evidence>